<dbReference type="Proteomes" id="UP000004259">
    <property type="component" value="Unassembled WGS sequence"/>
</dbReference>
<dbReference type="OrthoDB" id="5192882at2"/>
<reference evidence="1 2" key="1">
    <citation type="submission" date="2011-02" db="EMBL/GenBank/DDBJ databases">
        <authorList>
            <person name="Nelson K.E."/>
            <person name="Sutton G."/>
            <person name="Torralba M."/>
            <person name="Durkin S."/>
            <person name="Harkins D."/>
            <person name="Montgomery R."/>
            <person name="Ziemer C."/>
            <person name="Klaassens E."/>
            <person name="Ocuiv P."/>
            <person name="Morrison M."/>
        </authorList>
    </citation>
    <scope>NUCLEOTIDE SEQUENCE [LARGE SCALE GENOMIC DNA]</scope>
    <source>
        <strain evidence="1 2">8</strain>
    </source>
</reference>
<evidence type="ECO:0000313" key="1">
    <source>
        <dbReference type="EMBL" id="EGC03879.1"/>
    </source>
</evidence>
<organism evidence="1 2">
    <name type="scientific">Ruminococcus albus 8</name>
    <dbReference type="NCBI Taxonomy" id="246199"/>
    <lineage>
        <taxon>Bacteria</taxon>
        <taxon>Bacillati</taxon>
        <taxon>Bacillota</taxon>
        <taxon>Clostridia</taxon>
        <taxon>Eubacteriales</taxon>
        <taxon>Oscillospiraceae</taxon>
        <taxon>Ruminococcus</taxon>
    </lineage>
</organism>
<protein>
    <submittedName>
        <fullName evidence="1">Uncharacterized protein</fullName>
    </submittedName>
</protein>
<dbReference type="eggNOG" id="ENOG5032VRF">
    <property type="taxonomic scope" value="Bacteria"/>
</dbReference>
<comment type="caution">
    <text evidence="1">The sequence shown here is derived from an EMBL/GenBank/DDBJ whole genome shotgun (WGS) entry which is preliminary data.</text>
</comment>
<name>E9S9W5_RUMAL</name>
<dbReference type="STRING" id="246199.CUS_6416"/>
<dbReference type="EMBL" id="ADKM02000050">
    <property type="protein sequence ID" value="EGC03879.1"/>
    <property type="molecule type" value="Genomic_DNA"/>
</dbReference>
<gene>
    <name evidence="1" type="ORF">CUS_6416</name>
</gene>
<proteinExistence type="predicted"/>
<evidence type="ECO:0000313" key="2">
    <source>
        <dbReference type="Proteomes" id="UP000004259"/>
    </source>
</evidence>
<dbReference type="AlphaFoldDB" id="E9S9W5"/>
<dbReference type="RefSeq" id="WP_002847843.1">
    <property type="nucleotide sequence ID" value="NZ_ADKM02000050.1"/>
</dbReference>
<sequence>MKNFKLYTPEKYNTADYEKAGQGIYKNAGGDYVTSLTFEMDNTRFGEEEDCPQDISQTPFEDLLDSYMVWVSDFYDDLNAESEVTCYQEFASGNIADIEKLLTIIGKQFYAVDDGDGYYHTVTE</sequence>
<keyword evidence="2" id="KW-1185">Reference proteome</keyword>
<accession>E9S9W5</accession>